<proteinExistence type="predicted"/>
<keyword evidence="2" id="KW-1185">Reference proteome</keyword>
<evidence type="ECO:0000313" key="1">
    <source>
        <dbReference type="EMBL" id="GCC32317.1"/>
    </source>
</evidence>
<gene>
    <name evidence="1" type="ORF">chiPu_0010778</name>
</gene>
<organism evidence="1 2">
    <name type="scientific">Chiloscyllium punctatum</name>
    <name type="common">Brownbanded bambooshark</name>
    <name type="synonym">Hemiscyllium punctatum</name>
    <dbReference type="NCBI Taxonomy" id="137246"/>
    <lineage>
        <taxon>Eukaryota</taxon>
        <taxon>Metazoa</taxon>
        <taxon>Chordata</taxon>
        <taxon>Craniata</taxon>
        <taxon>Vertebrata</taxon>
        <taxon>Chondrichthyes</taxon>
        <taxon>Elasmobranchii</taxon>
        <taxon>Galeomorphii</taxon>
        <taxon>Galeoidea</taxon>
        <taxon>Orectolobiformes</taxon>
        <taxon>Hemiscylliidae</taxon>
        <taxon>Chiloscyllium</taxon>
    </lineage>
</organism>
<evidence type="ECO:0000313" key="2">
    <source>
        <dbReference type="Proteomes" id="UP000287033"/>
    </source>
</evidence>
<name>A0A401SPJ8_CHIPU</name>
<dbReference type="AlphaFoldDB" id="A0A401SPJ8"/>
<dbReference type="Proteomes" id="UP000287033">
    <property type="component" value="Unassembled WGS sequence"/>
</dbReference>
<comment type="caution">
    <text evidence="1">The sequence shown here is derived from an EMBL/GenBank/DDBJ whole genome shotgun (WGS) entry which is preliminary data.</text>
</comment>
<accession>A0A401SPJ8</accession>
<protein>
    <submittedName>
        <fullName evidence="1">Uncharacterized protein</fullName>
    </submittedName>
</protein>
<dbReference type="EMBL" id="BEZZ01000425">
    <property type="protein sequence ID" value="GCC32317.1"/>
    <property type="molecule type" value="Genomic_DNA"/>
</dbReference>
<sequence length="80" mass="9286">MIERDNLMLQKSKDLRCIGGLAVGRAVNQSAQRVRERCRRRRGEGRGHDASERRGFLDVMETITFYMSRCLQGDFLHQCV</sequence>
<reference evidence="1 2" key="1">
    <citation type="journal article" date="2018" name="Nat. Ecol. Evol.">
        <title>Shark genomes provide insights into elasmobranch evolution and the origin of vertebrates.</title>
        <authorList>
            <person name="Hara Y"/>
            <person name="Yamaguchi K"/>
            <person name="Onimaru K"/>
            <person name="Kadota M"/>
            <person name="Koyanagi M"/>
            <person name="Keeley SD"/>
            <person name="Tatsumi K"/>
            <person name="Tanaka K"/>
            <person name="Motone F"/>
            <person name="Kageyama Y"/>
            <person name="Nozu R"/>
            <person name="Adachi N"/>
            <person name="Nishimura O"/>
            <person name="Nakagawa R"/>
            <person name="Tanegashima C"/>
            <person name="Kiyatake I"/>
            <person name="Matsumoto R"/>
            <person name="Murakumo K"/>
            <person name="Nishida K"/>
            <person name="Terakita A"/>
            <person name="Kuratani S"/>
            <person name="Sato K"/>
            <person name="Hyodo S Kuraku.S."/>
        </authorList>
    </citation>
    <scope>NUCLEOTIDE SEQUENCE [LARGE SCALE GENOMIC DNA]</scope>
</reference>